<evidence type="ECO:0000256" key="1">
    <source>
        <dbReference type="ARBA" id="ARBA00003130"/>
    </source>
</evidence>
<dbReference type="SUPFAM" id="SSF55159">
    <property type="entry name" value="eIF1-like"/>
    <property type="match status" value="1"/>
</dbReference>
<evidence type="ECO:0000313" key="7">
    <source>
        <dbReference type="Proteomes" id="UP001177140"/>
    </source>
</evidence>
<evidence type="ECO:0000259" key="5">
    <source>
        <dbReference type="PROSITE" id="PS50296"/>
    </source>
</evidence>
<comment type="function">
    <text evidence="1">Probably involved in translation.</text>
</comment>
<sequence length="118" mass="13560">MFSNQPLEFQIHSSDDPFADQDNLSGAPGTKEDYVHIRVQKRKGEKCLTTVQGLKKELNYENILKQFKREFGCNGNVTRVDGELSKVIQLQGDQRKNIRYFIVKAGVADREFIKLHGF</sequence>
<dbReference type="PANTHER" id="PTHR10388">
    <property type="entry name" value="EUKARYOTIC TRANSLATION INITIATION FACTOR SUI1"/>
    <property type="match status" value="1"/>
</dbReference>
<organism evidence="6 7">
    <name type="scientific">Papaver nudicaule</name>
    <name type="common">Iceland poppy</name>
    <dbReference type="NCBI Taxonomy" id="74823"/>
    <lineage>
        <taxon>Eukaryota</taxon>
        <taxon>Viridiplantae</taxon>
        <taxon>Streptophyta</taxon>
        <taxon>Embryophyta</taxon>
        <taxon>Tracheophyta</taxon>
        <taxon>Spermatophyta</taxon>
        <taxon>Magnoliopsida</taxon>
        <taxon>Ranunculales</taxon>
        <taxon>Papaveraceae</taxon>
        <taxon>Papaveroideae</taxon>
        <taxon>Papaver</taxon>
    </lineage>
</organism>
<proteinExistence type="inferred from homology"/>
<dbReference type="CDD" id="cd11566">
    <property type="entry name" value="eIF1_SUI1"/>
    <property type="match status" value="1"/>
</dbReference>
<dbReference type="InterPro" id="IPR001950">
    <property type="entry name" value="SUI1"/>
</dbReference>
<evidence type="ECO:0000313" key="6">
    <source>
        <dbReference type="EMBL" id="MCL7037627.1"/>
    </source>
</evidence>
<gene>
    <name evidence="6" type="ORF">MKW94_016307</name>
</gene>
<dbReference type="InterPro" id="IPR036877">
    <property type="entry name" value="SUI1_dom_sf"/>
</dbReference>
<dbReference type="Gene3D" id="3.30.780.10">
    <property type="entry name" value="SUI1-like domain"/>
    <property type="match status" value="1"/>
</dbReference>
<evidence type="ECO:0000256" key="2">
    <source>
        <dbReference type="ARBA" id="ARBA00005422"/>
    </source>
</evidence>
<evidence type="ECO:0000256" key="3">
    <source>
        <dbReference type="ARBA" id="ARBA00022917"/>
    </source>
</evidence>
<dbReference type="EMBL" id="JAJJMA010181346">
    <property type="protein sequence ID" value="MCL7037627.1"/>
    <property type="molecule type" value="Genomic_DNA"/>
</dbReference>
<keyword evidence="7" id="KW-1185">Reference proteome</keyword>
<protein>
    <recommendedName>
        <fullName evidence="5">SUI1 domain-containing protein</fullName>
    </recommendedName>
</protein>
<dbReference type="InterPro" id="IPR005874">
    <property type="entry name" value="SUI1_euk"/>
</dbReference>
<comment type="similarity">
    <text evidence="2">Belongs to the SUI1 family.</text>
</comment>
<name>A0AA41SE46_PAPNU</name>
<dbReference type="GO" id="GO:0003743">
    <property type="term" value="F:translation initiation factor activity"/>
    <property type="evidence" value="ECO:0007669"/>
    <property type="project" value="InterPro"/>
</dbReference>
<feature type="domain" description="SUI1" evidence="5">
    <location>
        <begin position="35"/>
        <end position="106"/>
    </location>
</feature>
<accession>A0AA41SE46</accession>
<dbReference type="PIRSF" id="PIRSF004499">
    <property type="entry name" value="SUI1_euk"/>
    <property type="match status" value="1"/>
</dbReference>
<feature type="region of interest" description="Disordered" evidence="4">
    <location>
        <begin position="12"/>
        <end position="31"/>
    </location>
</feature>
<dbReference type="Pfam" id="PF01253">
    <property type="entry name" value="SUI1"/>
    <property type="match status" value="1"/>
</dbReference>
<dbReference type="PROSITE" id="PS50296">
    <property type="entry name" value="SUI1"/>
    <property type="match status" value="1"/>
</dbReference>
<comment type="caution">
    <text evidence="6">The sequence shown here is derived from an EMBL/GenBank/DDBJ whole genome shotgun (WGS) entry which is preliminary data.</text>
</comment>
<dbReference type="AlphaFoldDB" id="A0AA41SE46"/>
<dbReference type="Proteomes" id="UP001177140">
    <property type="component" value="Unassembled WGS sequence"/>
</dbReference>
<keyword evidence="3" id="KW-0648">Protein biosynthesis</keyword>
<reference evidence="6" key="1">
    <citation type="submission" date="2022-03" db="EMBL/GenBank/DDBJ databases">
        <title>A functionally conserved STORR gene fusion in Papaver species that diverged 16.8 million years ago.</title>
        <authorList>
            <person name="Catania T."/>
        </authorList>
    </citation>
    <scope>NUCLEOTIDE SEQUENCE</scope>
    <source>
        <strain evidence="6">S-191538</strain>
    </source>
</reference>
<evidence type="ECO:0000256" key="4">
    <source>
        <dbReference type="SAM" id="MobiDB-lite"/>
    </source>
</evidence>